<accession>A0A0M4FTQ4</accession>
<proteinExistence type="predicted"/>
<dbReference type="InterPro" id="IPR020372">
    <property type="entry name" value="Competence_ComGG"/>
</dbReference>
<evidence type="ECO:0000313" key="2">
    <source>
        <dbReference type="Proteomes" id="UP000067625"/>
    </source>
</evidence>
<evidence type="ECO:0000313" key="1">
    <source>
        <dbReference type="EMBL" id="ALC81605.1"/>
    </source>
</evidence>
<dbReference type="OrthoDB" id="2969153at2"/>
<dbReference type="RefSeq" id="WP_053603363.1">
    <property type="nucleotide sequence ID" value="NZ_CP012600.1"/>
</dbReference>
<protein>
    <submittedName>
        <fullName evidence="1">Uncharacterized protein</fullName>
    </submittedName>
</protein>
<dbReference type="Proteomes" id="UP000067625">
    <property type="component" value="Chromosome"/>
</dbReference>
<dbReference type="STRING" id="1441095.AM592_08305"/>
<name>A0A0M4FTQ4_9BACI</name>
<dbReference type="EMBL" id="CP012600">
    <property type="protein sequence ID" value="ALC81605.1"/>
    <property type="molecule type" value="Genomic_DNA"/>
</dbReference>
<organism evidence="1 2">
    <name type="scientific">Bacillus gobiensis</name>
    <dbReference type="NCBI Taxonomy" id="1441095"/>
    <lineage>
        <taxon>Bacteria</taxon>
        <taxon>Bacillati</taxon>
        <taxon>Bacillota</taxon>
        <taxon>Bacilli</taxon>
        <taxon>Bacillales</taxon>
        <taxon>Bacillaceae</taxon>
        <taxon>Bacillus</taxon>
    </lineage>
</organism>
<gene>
    <name evidence="1" type="ORF">AM592_08305</name>
</gene>
<dbReference type="PATRIC" id="fig|1441095.3.peg.1822"/>
<sequence length="122" mass="13629">MKSSSGYIYPSTLFLSLICLTVIGHSSCAFISELEASKLTRDFYFRQNLLQNGALIAIHSITNGDGLVMTHQFEHGSVQISITQEKDMSHVQLSAFSESGYTSSASFLFDTNERKIIQWKEP</sequence>
<dbReference type="Pfam" id="PF14173">
    <property type="entry name" value="ComGG"/>
    <property type="match status" value="1"/>
</dbReference>
<keyword evidence="2" id="KW-1185">Reference proteome</keyword>
<reference evidence="1 2" key="2">
    <citation type="journal article" date="2016" name="Int. J. Syst. Evol. Microbiol.">
        <title>Bacillus gobiensis sp. nov., isolated from a soil sample.</title>
        <authorList>
            <person name="Liu B."/>
            <person name="Liu G.H."/>
            <person name="Cetin S."/>
            <person name="Schumann P."/>
            <person name="Pan Z.Z."/>
            <person name="Chen Q.Q."/>
        </authorList>
    </citation>
    <scope>NUCLEOTIDE SEQUENCE [LARGE SCALE GENOMIC DNA]</scope>
    <source>
        <strain evidence="1 2">FJAT-4402</strain>
    </source>
</reference>
<reference evidence="2" key="1">
    <citation type="submission" date="2015-08" db="EMBL/GenBank/DDBJ databases">
        <title>Genome sequencing project for genomic taxonomy and phylogenomics of Bacillus-like bacteria.</title>
        <authorList>
            <person name="Liu B."/>
            <person name="Wang J."/>
            <person name="Zhu Y."/>
            <person name="Liu G."/>
            <person name="Chen Q."/>
            <person name="Chen Z."/>
            <person name="Lan J."/>
            <person name="Che J."/>
            <person name="Ge C."/>
            <person name="Shi H."/>
            <person name="Pan Z."/>
            <person name="Liu X."/>
        </authorList>
    </citation>
    <scope>NUCLEOTIDE SEQUENCE [LARGE SCALE GENOMIC DNA]</scope>
    <source>
        <strain evidence="2">FJAT-4402</strain>
    </source>
</reference>
<dbReference type="AlphaFoldDB" id="A0A0M4FTQ4"/>